<dbReference type="EMBL" id="BSUK01000001">
    <property type="protein sequence ID" value="GMA23758.1"/>
    <property type="molecule type" value="Genomic_DNA"/>
</dbReference>
<feature type="transmembrane region" description="Helical" evidence="1">
    <location>
        <begin position="36"/>
        <end position="58"/>
    </location>
</feature>
<feature type="transmembrane region" description="Helical" evidence="1">
    <location>
        <begin position="64"/>
        <end position="83"/>
    </location>
</feature>
<evidence type="ECO:0000313" key="3">
    <source>
        <dbReference type="Proteomes" id="UP001157091"/>
    </source>
</evidence>
<name>A0ABQ6HZ43_9MICO</name>
<comment type="caution">
    <text evidence="2">The sequence shown here is derived from an EMBL/GenBank/DDBJ whole genome shotgun (WGS) entry which is preliminary data.</text>
</comment>
<keyword evidence="1" id="KW-1133">Transmembrane helix</keyword>
<evidence type="ECO:0008006" key="4">
    <source>
        <dbReference type="Google" id="ProtNLM"/>
    </source>
</evidence>
<gene>
    <name evidence="2" type="ORF">GCM10025864_15170</name>
</gene>
<keyword evidence="1" id="KW-0812">Transmembrane</keyword>
<sequence length="274" mass="29088">MAHAVTTQAWLMFEDSDSLVVVLVQRSLSVGQPQDWAMSPVLFLPEIGLYLGLSLLGMTTRETLVLNALLNFIGLYAAIRLVAGARRNHRAPVIGALAAFASFCVLALLDGGRGRSGFQLASLLTTTTYYSATVIGGVVAIGLVRRSFDRPERARPLAWLLGTVATVSTLTNPLFAGWVTAPALVAFGIVAVRKLALARTTVVLAFAMLAGTGLGYAARTPLARFIVADPENYLRPHQWSASLDYYASQAGTTPHSPTGALSSGSPLWSSPCQL</sequence>
<dbReference type="Proteomes" id="UP001157091">
    <property type="component" value="Unassembled WGS sequence"/>
</dbReference>
<evidence type="ECO:0000256" key="1">
    <source>
        <dbReference type="SAM" id="Phobius"/>
    </source>
</evidence>
<proteinExistence type="predicted"/>
<evidence type="ECO:0000313" key="2">
    <source>
        <dbReference type="EMBL" id="GMA23758.1"/>
    </source>
</evidence>
<keyword evidence="3" id="KW-1185">Reference proteome</keyword>
<keyword evidence="1" id="KW-0472">Membrane</keyword>
<feature type="transmembrane region" description="Helical" evidence="1">
    <location>
        <begin position="90"/>
        <end position="109"/>
    </location>
</feature>
<feature type="transmembrane region" description="Helical" evidence="1">
    <location>
        <begin position="196"/>
        <end position="217"/>
    </location>
</feature>
<feature type="transmembrane region" description="Helical" evidence="1">
    <location>
        <begin position="129"/>
        <end position="145"/>
    </location>
</feature>
<feature type="transmembrane region" description="Helical" evidence="1">
    <location>
        <begin position="157"/>
        <end position="190"/>
    </location>
</feature>
<reference evidence="3" key="1">
    <citation type="journal article" date="2019" name="Int. J. Syst. Evol. Microbiol.">
        <title>The Global Catalogue of Microorganisms (GCM) 10K type strain sequencing project: providing services to taxonomists for standard genome sequencing and annotation.</title>
        <authorList>
            <consortium name="The Broad Institute Genomics Platform"/>
            <consortium name="The Broad Institute Genome Sequencing Center for Infectious Disease"/>
            <person name="Wu L."/>
            <person name="Ma J."/>
        </authorList>
    </citation>
    <scope>NUCLEOTIDE SEQUENCE [LARGE SCALE GENOMIC DNA]</scope>
    <source>
        <strain evidence="3">NBRC 106348</strain>
    </source>
</reference>
<protein>
    <recommendedName>
        <fullName evidence="4">Integral membrane protein</fullName>
    </recommendedName>
</protein>
<organism evidence="2 3">
    <name type="scientific">Luteimicrobium album</name>
    <dbReference type="NCBI Taxonomy" id="1054550"/>
    <lineage>
        <taxon>Bacteria</taxon>
        <taxon>Bacillati</taxon>
        <taxon>Actinomycetota</taxon>
        <taxon>Actinomycetes</taxon>
        <taxon>Micrococcales</taxon>
        <taxon>Luteimicrobium</taxon>
    </lineage>
</organism>
<accession>A0ABQ6HZ43</accession>